<evidence type="ECO:0000313" key="2">
    <source>
        <dbReference type="EMBL" id="THH15087.1"/>
    </source>
</evidence>
<protein>
    <submittedName>
        <fullName evidence="2">Uncharacterized protein</fullName>
    </submittedName>
</protein>
<name>A0A4S4LSX3_9AGAM</name>
<dbReference type="GO" id="GO:0004180">
    <property type="term" value="F:carboxypeptidase activity"/>
    <property type="evidence" value="ECO:0007669"/>
    <property type="project" value="TreeGrafter"/>
</dbReference>
<sequence>MRVDFRPHAVRLLFREGRTAASERRSQHSSAGKSIDDCFQQEQKRDGTASALQDIIENRELDLHFLVNRRGSGHDSDGTEHVRSGYGTLHWNMRRVRGVHAERKDDPTSTPKHGLPAFHGFSAVGDVRARLVYVNFGTLEDFELLAQRGVDVQEKIVICKYSKVFRGLQNPRRGTLRSCERAQPTTTRRRTGSSRSVMGVGRILMDRREK</sequence>
<keyword evidence="3" id="KW-1185">Reference proteome</keyword>
<dbReference type="EMBL" id="SGPL01000230">
    <property type="protein sequence ID" value="THH15087.1"/>
    <property type="molecule type" value="Genomic_DNA"/>
</dbReference>
<proteinExistence type="predicted"/>
<organism evidence="2 3">
    <name type="scientific">Bondarzewia mesenterica</name>
    <dbReference type="NCBI Taxonomy" id="1095465"/>
    <lineage>
        <taxon>Eukaryota</taxon>
        <taxon>Fungi</taxon>
        <taxon>Dikarya</taxon>
        <taxon>Basidiomycota</taxon>
        <taxon>Agaricomycotina</taxon>
        <taxon>Agaricomycetes</taxon>
        <taxon>Russulales</taxon>
        <taxon>Bondarzewiaceae</taxon>
        <taxon>Bondarzewia</taxon>
    </lineage>
</organism>
<dbReference type="PANTHER" id="PTHR10404:SF46">
    <property type="entry name" value="VACUOLAR PROTEIN SORTING-ASSOCIATED PROTEIN 70"/>
    <property type="match status" value="1"/>
</dbReference>
<feature type="region of interest" description="Disordered" evidence="1">
    <location>
        <begin position="19"/>
        <end position="38"/>
    </location>
</feature>
<gene>
    <name evidence="2" type="ORF">EW146_g5329</name>
</gene>
<dbReference type="PANTHER" id="PTHR10404">
    <property type="entry name" value="N-ACETYLATED-ALPHA-LINKED ACIDIC DIPEPTIDASE"/>
    <property type="match status" value="1"/>
</dbReference>
<evidence type="ECO:0000256" key="1">
    <source>
        <dbReference type="SAM" id="MobiDB-lite"/>
    </source>
</evidence>
<dbReference type="Proteomes" id="UP000310158">
    <property type="component" value="Unassembled WGS sequence"/>
</dbReference>
<reference evidence="2 3" key="1">
    <citation type="submission" date="2019-02" db="EMBL/GenBank/DDBJ databases">
        <title>Genome sequencing of the rare red list fungi Bondarzewia mesenterica.</title>
        <authorList>
            <person name="Buettner E."/>
            <person name="Kellner H."/>
        </authorList>
    </citation>
    <scope>NUCLEOTIDE SEQUENCE [LARGE SCALE GENOMIC DNA]</scope>
    <source>
        <strain evidence="2 3">DSM 108281</strain>
    </source>
</reference>
<dbReference type="InterPro" id="IPR046450">
    <property type="entry name" value="PA_dom_sf"/>
</dbReference>
<evidence type="ECO:0000313" key="3">
    <source>
        <dbReference type="Proteomes" id="UP000310158"/>
    </source>
</evidence>
<dbReference type="Gene3D" id="3.50.30.30">
    <property type="match status" value="1"/>
</dbReference>
<dbReference type="AlphaFoldDB" id="A0A4S4LSX3"/>
<dbReference type="SUPFAM" id="SSF52025">
    <property type="entry name" value="PA domain"/>
    <property type="match status" value="1"/>
</dbReference>
<accession>A0A4S4LSX3</accession>
<comment type="caution">
    <text evidence="2">The sequence shown here is derived from an EMBL/GenBank/DDBJ whole genome shotgun (WGS) entry which is preliminary data.</text>
</comment>
<dbReference type="OrthoDB" id="5841748at2759"/>
<dbReference type="InterPro" id="IPR039373">
    <property type="entry name" value="Peptidase_M28B"/>
</dbReference>